<dbReference type="InterPro" id="IPR037883">
    <property type="entry name" value="Knr4/Smi1-like_sf"/>
</dbReference>
<reference evidence="2 3" key="1">
    <citation type="submission" date="2020-01" db="EMBL/GenBank/DDBJ databases">
        <title>Comparative genomics of meat spoilage bacteria.</title>
        <authorList>
            <person name="Hilgarth M."/>
            <person name="Vogel R.F."/>
        </authorList>
    </citation>
    <scope>NUCLEOTIDE SEQUENCE [LARGE SCALE GENOMIC DNA]</scope>
    <source>
        <strain evidence="2 3">TMW2.2077</strain>
    </source>
</reference>
<dbReference type="InterPro" id="IPR018958">
    <property type="entry name" value="Knr4/Smi1-like_dom"/>
</dbReference>
<keyword evidence="3" id="KW-1185">Reference proteome</keyword>
<dbReference type="Pfam" id="PF09346">
    <property type="entry name" value="SMI1_KNR4"/>
    <property type="match status" value="1"/>
</dbReference>
<protein>
    <submittedName>
        <fullName evidence="2">SMI1/KNR4 family protein</fullName>
    </submittedName>
</protein>
<feature type="domain" description="Knr4/Smi1-like" evidence="1">
    <location>
        <begin position="9"/>
        <end position="142"/>
    </location>
</feature>
<sequence>MSNQLTINGLQLPASYCALAAKYEGFDGFCNLKLKNPKDSFGYPLECELAQIYSNEQKHKEITDSLNNYFVPDGYYGELDSNDTDPESLKDITDFKKIVCFGIAGDGSQFCFDFRDCANVPTVIWWEDDHWRKISNSFEEFICLFSNS</sequence>
<evidence type="ECO:0000259" key="1">
    <source>
        <dbReference type="Pfam" id="PF09346"/>
    </source>
</evidence>
<dbReference type="Gene3D" id="3.40.1580.10">
    <property type="entry name" value="SMI1/KNR4-like"/>
    <property type="match status" value="1"/>
</dbReference>
<comment type="caution">
    <text evidence="2">The sequence shown here is derived from an EMBL/GenBank/DDBJ whole genome shotgun (WGS) entry which is preliminary data.</text>
</comment>
<name>A0ABS1ZKA6_9PSED</name>
<dbReference type="EMBL" id="JAAEBW010000010">
    <property type="protein sequence ID" value="MBM1196904.1"/>
    <property type="molecule type" value="Genomic_DNA"/>
</dbReference>
<accession>A0ABS1ZKA6</accession>
<evidence type="ECO:0000313" key="3">
    <source>
        <dbReference type="Proteomes" id="UP000809529"/>
    </source>
</evidence>
<dbReference type="Proteomes" id="UP000809529">
    <property type="component" value="Unassembled WGS sequence"/>
</dbReference>
<organism evidence="2 3">
    <name type="scientific">Pseudomonas weihenstephanensis</name>
    <dbReference type="NCBI Taxonomy" id="1608994"/>
    <lineage>
        <taxon>Bacteria</taxon>
        <taxon>Pseudomonadati</taxon>
        <taxon>Pseudomonadota</taxon>
        <taxon>Gammaproteobacteria</taxon>
        <taxon>Pseudomonadales</taxon>
        <taxon>Pseudomonadaceae</taxon>
        <taxon>Pseudomonas</taxon>
    </lineage>
</organism>
<evidence type="ECO:0000313" key="2">
    <source>
        <dbReference type="EMBL" id="MBM1196904.1"/>
    </source>
</evidence>
<dbReference type="RefSeq" id="WP_203303422.1">
    <property type="nucleotide sequence ID" value="NZ_JAAEBW010000010.1"/>
</dbReference>
<dbReference type="SUPFAM" id="SSF160631">
    <property type="entry name" value="SMI1/KNR4-like"/>
    <property type="match status" value="1"/>
</dbReference>
<gene>
    <name evidence="2" type="ORF">GYN02_17185</name>
</gene>
<proteinExistence type="predicted"/>